<dbReference type="SUPFAM" id="SSF143081">
    <property type="entry name" value="BB1717-like"/>
    <property type="match status" value="1"/>
</dbReference>
<keyword evidence="3" id="KW-0645">Protease</keyword>
<evidence type="ECO:0000256" key="4">
    <source>
        <dbReference type="ARBA" id="ARBA00022763"/>
    </source>
</evidence>
<dbReference type="GO" id="GO:0106300">
    <property type="term" value="P:protein-DNA covalent cross-linking repair"/>
    <property type="evidence" value="ECO:0007669"/>
    <property type="project" value="InterPro"/>
</dbReference>
<organism evidence="13 14">
    <name type="scientific">Eumeta variegata</name>
    <name type="common">Bagworm moth</name>
    <name type="synonym">Eumeta japonica</name>
    <dbReference type="NCBI Taxonomy" id="151549"/>
    <lineage>
        <taxon>Eukaryota</taxon>
        <taxon>Metazoa</taxon>
        <taxon>Ecdysozoa</taxon>
        <taxon>Arthropoda</taxon>
        <taxon>Hexapoda</taxon>
        <taxon>Insecta</taxon>
        <taxon>Pterygota</taxon>
        <taxon>Neoptera</taxon>
        <taxon>Endopterygota</taxon>
        <taxon>Lepidoptera</taxon>
        <taxon>Glossata</taxon>
        <taxon>Ditrysia</taxon>
        <taxon>Tineoidea</taxon>
        <taxon>Psychidae</taxon>
        <taxon>Oiketicinae</taxon>
        <taxon>Eumeta</taxon>
    </lineage>
</organism>
<comment type="caution">
    <text evidence="13">The sequence shown here is derived from an EMBL/GenBank/DDBJ whole genome shotgun (WGS) entry which is preliminary data.</text>
</comment>
<dbReference type="PANTHER" id="PTHR13604">
    <property type="entry name" value="DC12-RELATED"/>
    <property type="match status" value="1"/>
</dbReference>
<keyword evidence="6" id="KW-0190">Covalent protein-DNA linkage</keyword>
<dbReference type="Gene3D" id="3.90.1680.10">
    <property type="entry name" value="SOS response associated peptidase-like"/>
    <property type="match status" value="1"/>
</dbReference>
<dbReference type="InterPro" id="IPR036590">
    <property type="entry name" value="SRAP-like"/>
</dbReference>
<dbReference type="PANTHER" id="PTHR13604:SF0">
    <property type="entry name" value="ABASIC SITE PROCESSING PROTEIN HMCES"/>
    <property type="match status" value="1"/>
</dbReference>
<dbReference type="GO" id="GO:0008233">
    <property type="term" value="F:peptidase activity"/>
    <property type="evidence" value="ECO:0007669"/>
    <property type="project" value="UniProtKB-KW"/>
</dbReference>
<dbReference type="Pfam" id="PF02586">
    <property type="entry name" value="SRAP"/>
    <property type="match status" value="1"/>
</dbReference>
<feature type="region of interest" description="Disordered" evidence="12">
    <location>
        <begin position="287"/>
        <end position="307"/>
    </location>
</feature>
<keyword evidence="8" id="KW-0456">Lyase</keyword>
<dbReference type="OrthoDB" id="2111841at2759"/>
<dbReference type="GO" id="GO:0003697">
    <property type="term" value="F:single-stranded DNA binding"/>
    <property type="evidence" value="ECO:0007669"/>
    <property type="project" value="InterPro"/>
</dbReference>
<evidence type="ECO:0000256" key="11">
    <source>
        <dbReference type="ARBA" id="ARBA00031130"/>
    </source>
</evidence>
<keyword evidence="5" id="KW-0378">Hydrolase</keyword>
<evidence type="ECO:0000256" key="8">
    <source>
        <dbReference type="ARBA" id="ARBA00023239"/>
    </source>
</evidence>
<dbReference type="AlphaFoldDB" id="A0A4C1VM05"/>
<dbReference type="EMBL" id="BGZK01000355">
    <property type="protein sequence ID" value="GBP38894.1"/>
    <property type="molecule type" value="Genomic_DNA"/>
</dbReference>
<evidence type="ECO:0000313" key="14">
    <source>
        <dbReference type="Proteomes" id="UP000299102"/>
    </source>
</evidence>
<evidence type="ECO:0000256" key="7">
    <source>
        <dbReference type="ARBA" id="ARBA00023125"/>
    </source>
</evidence>
<accession>A0A4C1VM05</accession>
<reference evidence="13 14" key="1">
    <citation type="journal article" date="2019" name="Commun. Biol.">
        <title>The bagworm genome reveals a unique fibroin gene that provides high tensile strength.</title>
        <authorList>
            <person name="Kono N."/>
            <person name="Nakamura H."/>
            <person name="Ohtoshi R."/>
            <person name="Tomita M."/>
            <person name="Numata K."/>
            <person name="Arakawa K."/>
        </authorList>
    </citation>
    <scope>NUCLEOTIDE SEQUENCE [LARGE SCALE GENOMIC DNA]</scope>
</reference>
<evidence type="ECO:0000256" key="6">
    <source>
        <dbReference type="ARBA" id="ARBA00023124"/>
    </source>
</evidence>
<evidence type="ECO:0000256" key="1">
    <source>
        <dbReference type="ARBA" id="ARBA00008136"/>
    </source>
</evidence>
<dbReference type="GO" id="GO:0006508">
    <property type="term" value="P:proteolysis"/>
    <property type="evidence" value="ECO:0007669"/>
    <property type="project" value="UniProtKB-KW"/>
</dbReference>
<name>A0A4C1VM05_EUMVA</name>
<proteinExistence type="inferred from homology"/>
<comment type="similarity">
    <text evidence="1">Belongs to the SOS response-associated peptidase family.</text>
</comment>
<protein>
    <recommendedName>
        <fullName evidence="2">Abasic site processing protein HMCES</fullName>
    </recommendedName>
    <alternativeName>
        <fullName evidence="9">Embryonic stem cell-specific 5-hydroxymethylcytosine-binding protein</fullName>
    </alternativeName>
    <alternativeName>
        <fullName evidence="10">Peptidase HMCES</fullName>
    </alternativeName>
    <alternativeName>
        <fullName evidence="11">SRAP domain-containing protein 1</fullName>
    </alternativeName>
</protein>
<keyword evidence="14" id="KW-1185">Reference proteome</keyword>
<evidence type="ECO:0000256" key="12">
    <source>
        <dbReference type="SAM" id="MobiDB-lite"/>
    </source>
</evidence>
<evidence type="ECO:0000256" key="3">
    <source>
        <dbReference type="ARBA" id="ARBA00022670"/>
    </source>
</evidence>
<evidence type="ECO:0000313" key="13">
    <source>
        <dbReference type="EMBL" id="GBP38894.1"/>
    </source>
</evidence>
<evidence type="ECO:0000256" key="2">
    <source>
        <dbReference type="ARBA" id="ARBA00015888"/>
    </source>
</evidence>
<dbReference type="InterPro" id="IPR003738">
    <property type="entry name" value="SRAP"/>
</dbReference>
<evidence type="ECO:0000256" key="5">
    <source>
        <dbReference type="ARBA" id="ARBA00022801"/>
    </source>
</evidence>
<dbReference type="GO" id="GO:0016829">
    <property type="term" value="F:lyase activity"/>
    <property type="evidence" value="ECO:0007669"/>
    <property type="project" value="UniProtKB-KW"/>
</dbReference>
<keyword evidence="4" id="KW-0227">DNA damage</keyword>
<evidence type="ECO:0000256" key="9">
    <source>
        <dbReference type="ARBA" id="ARBA00030390"/>
    </source>
</evidence>
<dbReference type="Proteomes" id="UP000299102">
    <property type="component" value="Unassembled WGS sequence"/>
</dbReference>
<sequence length="307" mass="35196">MCGRTGLSLDKNQVQCACSYKPKNATKFIKPPWIDEHNGGKEYTPSYNIAPTDVTPVIISASRFTEDNTNRIIKPMMWGIIPPWHKGDHRNHGLSTNNCRIENIKSSKLYGPALREGGRCVIVVEGFYEWQTTKPTKIKQPYYIYAQQDLDVDNPETWNYDFDEDSGWRGIKLLSLAGIYSVWKNSDVTIYCYSVITMDSNSTMNWLHHRMPAILESQEQVEAWLDIKNVNPEMALSYLRPVTILAWHPVSTDVNNSKNKSTSCNKRIKLITKKTNQKAITAWFTKAQKRKSDEGESDLKKIKKEGI</sequence>
<dbReference type="STRING" id="151549.A0A4C1VM05"/>
<evidence type="ECO:0000256" key="10">
    <source>
        <dbReference type="ARBA" id="ARBA00030898"/>
    </source>
</evidence>
<feature type="compositionally biased region" description="Basic and acidic residues" evidence="12">
    <location>
        <begin position="290"/>
        <end position="307"/>
    </location>
</feature>
<gene>
    <name evidence="13" type="primary">hmces</name>
    <name evidence="13" type="ORF">EVAR_32410_1</name>
</gene>
<keyword evidence="7" id="KW-0238">DNA-binding</keyword>